<organism evidence="11 12">
    <name type="scientific">Ancylobacter crimeensis</name>
    <dbReference type="NCBI Taxonomy" id="2579147"/>
    <lineage>
        <taxon>Bacteria</taxon>
        <taxon>Pseudomonadati</taxon>
        <taxon>Pseudomonadota</taxon>
        <taxon>Alphaproteobacteria</taxon>
        <taxon>Hyphomicrobiales</taxon>
        <taxon>Xanthobacteraceae</taxon>
        <taxon>Ancylobacter</taxon>
    </lineage>
</organism>
<evidence type="ECO:0000256" key="5">
    <source>
        <dbReference type="ARBA" id="ARBA00022984"/>
    </source>
</evidence>
<keyword evidence="4" id="KW-0133">Cell shape</keyword>
<name>A0ABT0DDH9_9HYPH</name>
<feature type="transmembrane region" description="Helical" evidence="10">
    <location>
        <begin position="318"/>
        <end position="336"/>
    </location>
</feature>
<feature type="transmembrane region" description="Helical" evidence="10">
    <location>
        <begin position="165"/>
        <end position="186"/>
    </location>
</feature>
<dbReference type="PRINTS" id="PR01806">
    <property type="entry name" value="VIRFACTRMVIN"/>
</dbReference>
<reference evidence="11 12" key="1">
    <citation type="submission" date="2022-04" db="EMBL/GenBank/DDBJ databases">
        <authorList>
            <person name="Grouzdev D.S."/>
            <person name="Pantiukh K.S."/>
            <person name="Krutkina M.S."/>
        </authorList>
    </citation>
    <scope>NUCLEOTIDE SEQUENCE [LARGE SCALE GENOMIC DNA]</scope>
    <source>
        <strain evidence="11 12">6x-1</strain>
    </source>
</reference>
<keyword evidence="12" id="KW-1185">Reference proteome</keyword>
<dbReference type="Pfam" id="PF03023">
    <property type="entry name" value="MurJ"/>
    <property type="match status" value="1"/>
</dbReference>
<proteinExistence type="inferred from homology"/>
<gene>
    <name evidence="11" type="ORF">MWN34_13900</name>
</gene>
<comment type="caution">
    <text evidence="11">The sequence shown here is derived from an EMBL/GenBank/DDBJ whole genome shotgun (WGS) entry which is preliminary data.</text>
</comment>
<evidence type="ECO:0000256" key="6">
    <source>
        <dbReference type="ARBA" id="ARBA00022989"/>
    </source>
</evidence>
<feature type="transmembrane region" description="Helical" evidence="10">
    <location>
        <begin position="348"/>
        <end position="368"/>
    </location>
</feature>
<dbReference type="RefSeq" id="WP_247029895.1">
    <property type="nucleotide sequence ID" value="NZ_JALKCH010000008.1"/>
</dbReference>
<evidence type="ECO:0000256" key="3">
    <source>
        <dbReference type="ARBA" id="ARBA00022692"/>
    </source>
</evidence>
<dbReference type="EMBL" id="JALKCH010000008">
    <property type="protein sequence ID" value="MCK0198003.1"/>
    <property type="molecule type" value="Genomic_DNA"/>
</dbReference>
<evidence type="ECO:0000256" key="9">
    <source>
        <dbReference type="ARBA" id="ARBA00061532"/>
    </source>
</evidence>
<feature type="transmembrane region" description="Helical" evidence="10">
    <location>
        <begin position="288"/>
        <end position="306"/>
    </location>
</feature>
<keyword evidence="2" id="KW-1003">Cell membrane</keyword>
<evidence type="ECO:0000256" key="4">
    <source>
        <dbReference type="ARBA" id="ARBA00022960"/>
    </source>
</evidence>
<evidence type="ECO:0000256" key="10">
    <source>
        <dbReference type="SAM" id="Phobius"/>
    </source>
</evidence>
<feature type="transmembrane region" description="Helical" evidence="10">
    <location>
        <begin position="198"/>
        <end position="220"/>
    </location>
</feature>
<evidence type="ECO:0000256" key="2">
    <source>
        <dbReference type="ARBA" id="ARBA00022475"/>
    </source>
</evidence>
<accession>A0ABT0DDH9</accession>
<feature type="transmembrane region" description="Helical" evidence="10">
    <location>
        <begin position="83"/>
        <end position="106"/>
    </location>
</feature>
<dbReference type="PANTHER" id="PTHR47019">
    <property type="entry name" value="LIPID II FLIPPASE MURJ"/>
    <property type="match status" value="1"/>
</dbReference>
<keyword evidence="5" id="KW-0573">Peptidoglycan synthesis</keyword>
<comment type="subcellular location">
    <subcellularLocation>
        <location evidence="1">Cell membrane</location>
        <topology evidence="1">Multi-pass membrane protein</topology>
    </subcellularLocation>
</comment>
<dbReference type="Proteomes" id="UP001203284">
    <property type="component" value="Unassembled WGS sequence"/>
</dbReference>
<evidence type="ECO:0000256" key="8">
    <source>
        <dbReference type="ARBA" id="ARBA00060041"/>
    </source>
</evidence>
<keyword evidence="7 10" id="KW-0472">Membrane</keyword>
<feature type="transmembrane region" description="Helical" evidence="10">
    <location>
        <begin position="414"/>
        <end position="434"/>
    </location>
</feature>
<feature type="transmembrane region" description="Helical" evidence="10">
    <location>
        <begin position="455"/>
        <end position="473"/>
    </location>
</feature>
<dbReference type="InterPro" id="IPR051050">
    <property type="entry name" value="Lipid_II_flippase_MurJ/MviN"/>
</dbReference>
<feature type="transmembrane region" description="Helical" evidence="10">
    <location>
        <begin position="127"/>
        <end position="153"/>
    </location>
</feature>
<comment type="function">
    <text evidence="8">Involved in peptidoglycan biosynthesis. Transports lipid-linked peptidoglycan precursors from the inner to the outer leaflet of the cytoplasmic membrane.</text>
</comment>
<comment type="similarity">
    <text evidence="9">Belongs to the MurJ/MviN family.</text>
</comment>
<keyword evidence="3 10" id="KW-0812">Transmembrane</keyword>
<feature type="transmembrane region" description="Helical" evidence="10">
    <location>
        <begin position="389"/>
        <end position="408"/>
    </location>
</feature>
<feature type="transmembrane region" description="Helical" evidence="10">
    <location>
        <begin position="262"/>
        <end position="282"/>
    </location>
</feature>
<dbReference type="PANTHER" id="PTHR47019:SF1">
    <property type="entry name" value="LIPID II FLIPPASE MURJ"/>
    <property type="match status" value="1"/>
</dbReference>
<dbReference type="InterPro" id="IPR004268">
    <property type="entry name" value="MurJ"/>
</dbReference>
<evidence type="ECO:0000313" key="12">
    <source>
        <dbReference type="Proteomes" id="UP001203284"/>
    </source>
</evidence>
<evidence type="ECO:0000256" key="1">
    <source>
        <dbReference type="ARBA" id="ARBA00004651"/>
    </source>
</evidence>
<keyword evidence="6 10" id="KW-1133">Transmembrane helix</keyword>
<protein>
    <submittedName>
        <fullName evidence="11">Polysaccharide biosynthesis C-terminal domain-containing protein</fullName>
    </submittedName>
</protein>
<evidence type="ECO:0000313" key="11">
    <source>
        <dbReference type="EMBL" id="MCK0198003.1"/>
    </source>
</evidence>
<evidence type="ECO:0000256" key="7">
    <source>
        <dbReference type="ARBA" id="ARBA00023136"/>
    </source>
</evidence>
<sequence length="521" mass="51474">MSLIRNASVVAVLVLGSRILGFTRDAAVAALFGAGAVADAAVAGLALPQLSRRLLGEGALNGAVVPAALRAERDGGPDAVRRLAFGAVLLQFGIGMMLAALLYVFMPQAIRLLAPGFAPGETRFADAVWIGQLTVVCLPLMAVSGVLAALANAAGRTRLPSLSPLMGNVGVLAVLFLALASAAVGAETPAGARIALDWLAAATLAGAAVQFAVQCAAVAGCRFAPRLPSNIAELWNGLRAAAPTLLGAVPSLLSAALPPLRFIIAGAVASGVPGAVAALFYASRLVELPLGVIGAVAGAVLLPALVGTGRTEAASRGLEATITLALPAALGLIVLAEPIVTVLFRHGAFDAAAVAATSEALALLALALPVQAMEKILAAIAFAHGSGRLATAAGLAALAVGGVSGFALAGPLGLVGPALGLLVSSLVGAGLLAGGLMRRGLLPVDATLRRRLPRLLPAALVMALASFFAGHLLAGPLERGGAVGFGVLATIVALAVALYAGVAQLAGAVDLKELKRALRGG</sequence>
<feature type="transmembrane region" description="Helical" evidence="10">
    <location>
        <begin position="485"/>
        <end position="509"/>
    </location>
</feature>